<dbReference type="SUPFAM" id="SSF51735">
    <property type="entry name" value="NAD(P)-binding Rossmann-fold domains"/>
    <property type="match status" value="1"/>
</dbReference>
<keyword evidence="3" id="KW-1185">Reference proteome</keyword>
<dbReference type="Gene3D" id="3.40.50.720">
    <property type="entry name" value="NAD(P)-binding Rossmann-like Domain"/>
    <property type="match status" value="1"/>
</dbReference>
<dbReference type="Pfam" id="PF16924">
    <property type="entry name" value="DpaA_N"/>
    <property type="match status" value="1"/>
</dbReference>
<evidence type="ECO:0000313" key="3">
    <source>
        <dbReference type="Proteomes" id="UP001163687"/>
    </source>
</evidence>
<dbReference type="AlphaFoldDB" id="A0AA35CJB7"/>
<dbReference type="InterPro" id="IPR036291">
    <property type="entry name" value="NAD(P)-bd_dom_sf"/>
</dbReference>
<dbReference type="RefSeq" id="WP_264843553.1">
    <property type="nucleotide sequence ID" value="NZ_AP025628.1"/>
</dbReference>
<dbReference type="GO" id="GO:0051287">
    <property type="term" value="F:NAD binding"/>
    <property type="evidence" value="ECO:0007669"/>
    <property type="project" value="InterPro"/>
</dbReference>
<dbReference type="InterPro" id="IPR031629">
    <property type="entry name" value="DpaA_N"/>
</dbReference>
<gene>
    <name evidence="2" type="ORF">caldi_05130</name>
</gene>
<evidence type="ECO:0000313" key="2">
    <source>
        <dbReference type="EMBL" id="BDG59423.1"/>
    </source>
</evidence>
<name>A0AA35CJB7_9FIRM</name>
<dbReference type="InterPro" id="IPR015878">
    <property type="entry name" value="Ado_hCys_hydrolase_NAD-bd"/>
</dbReference>
<organism evidence="2 3">
    <name type="scientific">Caldinitratiruptor microaerophilus</name>
    <dbReference type="NCBI Taxonomy" id="671077"/>
    <lineage>
        <taxon>Bacteria</taxon>
        <taxon>Bacillati</taxon>
        <taxon>Bacillota</taxon>
        <taxon>Clostridia</taxon>
        <taxon>Eubacteriales</taxon>
        <taxon>Symbiobacteriaceae</taxon>
        <taxon>Caldinitratiruptor</taxon>
    </lineage>
</organism>
<proteinExistence type="predicted"/>
<dbReference type="PRINTS" id="PR00411">
    <property type="entry name" value="PNDRDTASEI"/>
</dbReference>
<dbReference type="Proteomes" id="UP001163687">
    <property type="component" value="Chromosome"/>
</dbReference>
<dbReference type="NCBIfam" id="NF006162">
    <property type="entry name" value="PRK08306.1"/>
    <property type="match status" value="1"/>
</dbReference>
<accession>A0AA35CJB7</accession>
<sequence length="304" mass="31439">MSVAGRSVAVLGGDRRMAAAAAELAARGAWVRVTHLPGDAAPPGTTRTSGPDEALRGCEVVLLPVQPVGEDGRIYTESPARPLYIRPAALDRLAPGAVILVGVAPDFLRQAARERGLRLVEYRDRDDFAVANSVPSAEGAIQMAMEASPLCLSGSEALVLGYGRTGMTLAHMLRGLGARVTVVARGRMDRLRAHALGHRAVDFGALPDAAEHADFVFNTVPACVLTRDVLARMPGHAVIVDLASAPGGTDFAAAEELGLRAFLAPGLPGRVAPVTAGRIIADLVTADLAEEHPDPAGSPPQGAG</sequence>
<dbReference type="EMBL" id="AP025628">
    <property type="protein sequence ID" value="BDG59423.1"/>
    <property type="molecule type" value="Genomic_DNA"/>
</dbReference>
<dbReference type="SMART" id="SM00997">
    <property type="entry name" value="AdoHcyase_NAD"/>
    <property type="match status" value="1"/>
</dbReference>
<feature type="domain" description="S-adenosyl-L-homocysteine hydrolase NAD binding" evidence="1">
    <location>
        <begin position="126"/>
        <end position="279"/>
    </location>
</feature>
<reference evidence="2" key="1">
    <citation type="submission" date="2022-03" db="EMBL/GenBank/DDBJ databases">
        <title>Complete genome sequence of Caldinitratiruptor microaerophilus.</title>
        <authorList>
            <person name="Mukaiyama R."/>
            <person name="Nishiyama T."/>
            <person name="Ueda K."/>
        </authorList>
    </citation>
    <scope>NUCLEOTIDE SEQUENCE</scope>
    <source>
        <strain evidence="2">JCM 16183</strain>
    </source>
</reference>
<protein>
    <submittedName>
        <fullName evidence="2">Dipicolinate synthase subunit A</fullName>
    </submittedName>
</protein>
<evidence type="ECO:0000259" key="1">
    <source>
        <dbReference type="SMART" id="SM00997"/>
    </source>
</evidence>
<dbReference type="Pfam" id="PF02826">
    <property type="entry name" value="2-Hacid_dh_C"/>
    <property type="match status" value="1"/>
</dbReference>
<dbReference type="KEGG" id="cmic:caldi_05130"/>
<dbReference type="SUPFAM" id="SSF51971">
    <property type="entry name" value="Nucleotide-binding domain"/>
    <property type="match status" value="1"/>
</dbReference>
<dbReference type="InterPro" id="IPR006140">
    <property type="entry name" value="D-isomer_DH_NAD-bd"/>
</dbReference>